<dbReference type="EMBL" id="BIMW01000018">
    <property type="protein sequence ID" value="GCE92482.1"/>
    <property type="molecule type" value="Genomic_DNA"/>
</dbReference>
<accession>A0A5M3T1R5</accession>
<sequence>MIYGRSGRGKYLVRSRSVPARSIAYPLRSATYRLLSGKCDRLASRKCDRLASRKCDRLESRKCDRLASRKCDRAACPPEVSPSLWEVRPIAYSLGSAIAYSLGSATYRLPFRKCDLSRPRLYRQDAQNRSDRAACVYISHFRSIGFNSPFPIDPGRSNFPDPLKHPKDRLR</sequence>
<comment type="caution">
    <text evidence="1">The sequence shown here is derived from an EMBL/GenBank/DDBJ whole genome shotgun (WGS) entry which is preliminary data.</text>
</comment>
<gene>
    <name evidence="1" type="ORF">NIES46_05220</name>
</gene>
<dbReference type="Proteomes" id="UP000326169">
    <property type="component" value="Unassembled WGS sequence"/>
</dbReference>
<evidence type="ECO:0000313" key="1">
    <source>
        <dbReference type="EMBL" id="GCE92482.1"/>
    </source>
</evidence>
<evidence type="ECO:0000313" key="2">
    <source>
        <dbReference type="Proteomes" id="UP000326169"/>
    </source>
</evidence>
<keyword evidence="2" id="KW-1185">Reference proteome</keyword>
<protein>
    <submittedName>
        <fullName evidence="1">Uncharacterized protein</fullName>
    </submittedName>
</protein>
<name>A0A5M3T1R5_LIMPL</name>
<reference evidence="1 2" key="1">
    <citation type="journal article" date="2019" name="J Genomics">
        <title>The Draft Genome of a Hydrogen-producing Cyanobacterium, Arthrospira platensis NIES-46.</title>
        <authorList>
            <person name="Suzuki S."/>
            <person name="Yamaguchi H."/>
            <person name="Kawachi M."/>
        </authorList>
    </citation>
    <scope>NUCLEOTIDE SEQUENCE [LARGE SCALE GENOMIC DNA]</scope>
    <source>
        <strain evidence="1 2">NIES-46</strain>
    </source>
</reference>
<organism evidence="1 2">
    <name type="scientific">Limnospira platensis NIES-46</name>
    <dbReference type="NCBI Taxonomy" id="1236695"/>
    <lineage>
        <taxon>Bacteria</taxon>
        <taxon>Bacillati</taxon>
        <taxon>Cyanobacteriota</taxon>
        <taxon>Cyanophyceae</taxon>
        <taxon>Oscillatoriophycideae</taxon>
        <taxon>Oscillatoriales</taxon>
        <taxon>Sirenicapillariaceae</taxon>
        <taxon>Limnospira</taxon>
    </lineage>
</organism>
<proteinExistence type="predicted"/>